<dbReference type="PANTHER" id="PTHR14647">
    <property type="entry name" value="GALACTOSE-3-O-SULFOTRANSFERASE"/>
    <property type="match status" value="1"/>
</dbReference>
<comment type="caution">
    <text evidence="9">The sequence shown here is derived from an EMBL/GenBank/DDBJ whole genome shotgun (WGS) entry which is preliminary data.</text>
</comment>
<keyword evidence="5" id="KW-1133">Transmembrane helix</keyword>
<evidence type="ECO:0000256" key="2">
    <source>
        <dbReference type="ARBA" id="ARBA00022679"/>
    </source>
</evidence>
<dbReference type="GO" id="GO:0000139">
    <property type="term" value="C:Golgi membrane"/>
    <property type="evidence" value="ECO:0007669"/>
    <property type="project" value="UniProtKB-SubCell"/>
</dbReference>
<name>A0A9W9ZWC5_9CNID</name>
<dbReference type="Pfam" id="PF06990">
    <property type="entry name" value="Gal-3-0_sulfotr"/>
    <property type="match status" value="1"/>
</dbReference>
<dbReference type="InterPro" id="IPR009729">
    <property type="entry name" value="Gal-3-0_sulfotransfrase"/>
</dbReference>
<sequence>MDDILFLKLNERQDEEKDTILTNDVRENIKRWNKADVLLFEYFNKSFWDKIENEGENFYKELATFRARKSEIKRACVTNETHLQTVYAAKRVKGYSIRSDLPKGLKTLCNKFTISENAYLAYLRGKHNERLEKDVDEDKESWDLSKDLVYEPVQPV</sequence>
<gene>
    <name evidence="9" type="ORF">OS493_035993</name>
</gene>
<comment type="subcellular location">
    <subcellularLocation>
        <location evidence="1">Golgi apparatus membrane</location>
        <topology evidence="1">Single-pass type II membrane protein</topology>
    </subcellularLocation>
</comment>
<dbReference type="GO" id="GO:0001733">
    <property type="term" value="F:galactosylceramide sulfotransferase activity"/>
    <property type="evidence" value="ECO:0007669"/>
    <property type="project" value="InterPro"/>
</dbReference>
<evidence type="ECO:0000256" key="8">
    <source>
        <dbReference type="ARBA" id="ARBA00023180"/>
    </source>
</evidence>
<keyword evidence="7" id="KW-0472">Membrane</keyword>
<keyword evidence="8" id="KW-0325">Glycoprotein</keyword>
<organism evidence="9 10">
    <name type="scientific">Desmophyllum pertusum</name>
    <dbReference type="NCBI Taxonomy" id="174260"/>
    <lineage>
        <taxon>Eukaryota</taxon>
        <taxon>Metazoa</taxon>
        <taxon>Cnidaria</taxon>
        <taxon>Anthozoa</taxon>
        <taxon>Hexacorallia</taxon>
        <taxon>Scleractinia</taxon>
        <taxon>Caryophylliina</taxon>
        <taxon>Caryophylliidae</taxon>
        <taxon>Desmophyllum</taxon>
    </lineage>
</organism>
<evidence type="ECO:0000313" key="9">
    <source>
        <dbReference type="EMBL" id="KAJ7388715.1"/>
    </source>
</evidence>
<evidence type="ECO:0000313" key="10">
    <source>
        <dbReference type="Proteomes" id="UP001163046"/>
    </source>
</evidence>
<accession>A0A9W9ZWC5</accession>
<dbReference type="AlphaFoldDB" id="A0A9W9ZWC5"/>
<keyword evidence="10" id="KW-1185">Reference proteome</keyword>
<dbReference type="EMBL" id="MU825453">
    <property type="protein sequence ID" value="KAJ7388715.1"/>
    <property type="molecule type" value="Genomic_DNA"/>
</dbReference>
<dbReference type="GO" id="GO:0009247">
    <property type="term" value="P:glycolipid biosynthetic process"/>
    <property type="evidence" value="ECO:0007669"/>
    <property type="project" value="InterPro"/>
</dbReference>
<evidence type="ECO:0000256" key="5">
    <source>
        <dbReference type="ARBA" id="ARBA00022989"/>
    </source>
</evidence>
<dbReference type="Proteomes" id="UP001163046">
    <property type="component" value="Unassembled WGS sequence"/>
</dbReference>
<keyword evidence="3" id="KW-0812">Transmembrane</keyword>
<evidence type="ECO:0000256" key="1">
    <source>
        <dbReference type="ARBA" id="ARBA00004323"/>
    </source>
</evidence>
<protein>
    <submittedName>
        <fullName evidence="9">Uncharacterized protein</fullName>
    </submittedName>
</protein>
<proteinExistence type="predicted"/>
<evidence type="ECO:0000256" key="3">
    <source>
        <dbReference type="ARBA" id="ARBA00022692"/>
    </source>
</evidence>
<dbReference type="PANTHER" id="PTHR14647:SF85">
    <property type="entry name" value="GALACTOSYLCERAMIDE SULFOTRANSFERASE-LIKE"/>
    <property type="match status" value="1"/>
</dbReference>
<keyword evidence="6" id="KW-0333">Golgi apparatus</keyword>
<reference evidence="9" key="1">
    <citation type="submission" date="2023-01" db="EMBL/GenBank/DDBJ databases">
        <title>Genome assembly of the deep-sea coral Lophelia pertusa.</title>
        <authorList>
            <person name="Herrera S."/>
            <person name="Cordes E."/>
        </authorList>
    </citation>
    <scope>NUCLEOTIDE SEQUENCE</scope>
    <source>
        <strain evidence="9">USNM1676648</strain>
        <tissue evidence="9">Polyp</tissue>
    </source>
</reference>
<keyword evidence="2" id="KW-0808">Transferase</keyword>
<keyword evidence="4" id="KW-0735">Signal-anchor</keyword>
<evidence type="ECO:0000256" key="7">
    <source>
        <dbReference type="ARBA" id="ARBA00023136"/>
    </source>
</evidence>
<evidence type="ECO:0000256" key="6">
    <source>
        <dbReference type="ARBA" id="ARBA00023034"/>
    </source>
</evidence>
<evidence type="ECO:0000256" key="4">
    <source>
        <dbReference type="ARBA" id="ARBA00022968"/>
    </source>
</evidence>
<dbReference type="OrthoDB" id="514299at2759"/>